<dbReference type="InterPro" id="IPR043150">
    <property type="entry name" value="Phytochrome_PHY_sf"/>
</dbReference>
<keyword evidence="3" id="KW-0157">Chromophore</keyword>
<keyword evidence="1" id="KW-0600">Photoreceptor protein</keyword>
<dbReference type="Gene3D" id="3.30.450.20">
    <property type="entry name" value="PAS domain"/>
    <property type="match status" value="1"/>
</dbReference>
<dbReference type="InterPro" id="IPR029016">
    <property type="entry name" value="GAF-like_dom_sf"/>
</dbReference>
<keyword evidence="2" id="KW-0716">Sensory transduction</keyword>
<dbReference type="PRINTS" id="PR01033">
    <property type="entry name" value="PHYTOCHROME"/>
</dbReference>
<evidence type="ECO:0000256" key="3">
    <source>
        <dbReference type="ARBA" id="ARBA00022991"/>
    </source>
</evidence>
<keyword evidence="4" id="KW-0675">Receptor</keyword>
<evidence type="ECO:0000313" key="6">
    <source>
        <dbReference type="EMBL" id="AKT76080.1"/>
    </source>
</evidence>
<organism evidence="6">
    <name type="scientific">Cyanoptyche gloeocystis</name>
    <dbReference type="NCBI Taxonomy" id="77922"/>
    <lineage>
        <taxon>Eukaryota</taxon>
        <taxon>Glaucocystophyceae</taxon>
        <taxon>Glaucocystophyceae incertae sedis</taxon>
        <taxon>Cyanoptyche</taxon>
    </lineage>
</organism>
<dbReference type="Pfam" id="PF08446">
    <property type="entry name" value="PAS_2"/>
    <property type="match status" value="1"/>
</dbReference>
<dbReference type="Gene3D" id="3.30.450.40">
    <property type="match status" value="1"/>
</dbReference>
<evidence type="ECO:0000256" key="2">
    <source>
        <dbReference type="ARBA" id="ARBA00022606"/>
    </source>
</evidence>
<dbReference type="PROSITE" id="PS50046">
    <property type="entry name" value="PHYTOCHROME_2"/>
    <property type="match status" value="1"/>
</dbReference>
<dbReference type="InterPro" id="IPR001294">
    <property type="entry name" value="Phytochrome"/>
</dbReference>
<evidence type="ECO:0000256" key="1">
    <source>
        <dbReference type="ARBA" id="ARBA00022543"/>
    </source>
</evidence>
<dbReference type="InterPro" id="IPR013654">
    <property type="entry name" value="PAS_2"/>
</dbReference>
<feature type="domain" description="Phytochrome chromophore attachment site" evidence="5">
    <location>
        <begin position="155"/>
        <end position="322"/>
    </location>
</feature>
<feature type="non-terminal residue" evidence="6">
    <location>
        <position position="424"/>
    </location>
</feature>
<reference evidence="6" key="2">
    <citation type="submission" date="2015-06" db="EMBL/GenBank/DDBJ databases">
        <authorList>
            <person name="Hoefler B.C."/>
            <person name="Straight P.D."/>
        </authorList>
    </citation>
    <scope>NUCLEOTIDE SEQUENCE</scope>
    <source>
        <strain evidence="6">JKHA_0152431</strain>
    </source>
</reference>
<evidence type="ECO:0000256" key="4">
    <source>
        <dbReference type="ARBA" id="ARBA00023170"/>
    </source>
</evidence>
<evidence type="ECO:0000259" key="5">
    <source>
        <dbReference type="PROSITE" id="PS50046"/>
    </source>
</evidence>
<dbReference type="InterPro" id="IPR013515">
    <property type="entry name" value="Phytochrome_cen-reg"/>
</dbReference>
<dbReference type="SUPFAM" id="SSF55785">
    <property type="entry name" value="PYP-like sensor domain (PAS domain)"/>
    <property type="match status" value="1"/>
</dbReference>
<dbReference type="GO" id="GO:0009584">
    <property type="term" value="P:detection of visible light"/>
    <property type="evidence" value="ECO:0007669"/>
    <property type="project" value="InterPro"/>
</dbReference>
<name>A0A0K1H4P8_9EUKA</name>
<dbReference type="GO" id="GO:0009881">
    <property type="term" value="F:photoreceptor activity"/>
    <property type="evidence" value="ECO:0007669"/>
    <property type="project" value="UniProtKB-KW"/>
</dbReference>
<reference evidence="6" key="1">
    <citation type="journal article" date="2015" name="Nat. Commun.">
        <title>Phytochrome diversity in green plants and the origin of canonical plant phytochromes.</title>
        <authorList>
            <person name="Li F.W."/>
            <person name="Melkonian M."/>
            <person name="Rothfels C.J."/>
            <person name="Villarreal J.C."/>
            <person name="Stevenson D.W."/>
            <person name="Graham S.W."/>
            <person name="Wong G.K."/>
            <person name="Pryer K.M."/>
            <person name="Mathews S."/>
        </authorList>
    </citation>
    <scope>NUCLEOTIDE SEQUENCE</scope>
    <source>
        <strain evidence="6">JKHA_0152431</strain>
    </source>
</reference>
<dbReference type="InterPro" id="IPR016132">
    <property type="entry name" value="Phyto_chromo_attachment"/>
</dbReference>
<dbReference type="Pfam" id="PF01590">
    <property type="entry name" value="GAF"/>
    <property type="match status" value="1"/>
</dbReference>
<sequence length="424" mass="46945">MKGVDPPDAQYYRNYNAESLLVARGIQGGLGFLVVLHKNDLVVDQVSSNILSLLGWRPEDVIGRPVDYILDVSSVSSLRNSFVHDDFSRVNAVPLIFRTPLGAPASEQHWLGIPHISTEGVILEVERSTTRARGGGESKNFAHVMQLGKLRTCCGPSEFVIALTDEISRMCAFHRTMAYEILADGHGKVIHETFQNETIKAKLEPLVKLHFPASDIPNVIKKLYLSQRVRAICDNNEPEVPIVPAINPRTRKPADLSRVNMRGTIPCHSEYMKNMGVAASLTISVVIKGVLWGLIVCHHTSPRFIGHNDRVDVRDLAEYASAFLQRIGEDTSSLVQTRQAEVFESMMRGASLSGGLLDSDVNIMRLISCGGVALVKASVVQWRGRAPREDHIRALVQFLAGKHIGTIWHTQSLPQELPVALEYR</sequence>
<dbReference type="SUPFAM" id="SSF55781">
    <property type="entry name" value="GAF domain-like"/>
    <property type="match status" value="2"/>
</dbReference>
<proteinExistence type="evidence at transcript level"/>
<dbReference type="InterPro" id="IPR035965">
    <property type="entry name" value="PAS-like_dom_sf"/>
</dbReference>
<dbReference type="AlphaFoldDB" id="A0A0K1H4P8"/>
<dbReference type="InterPro" id="IPR003018">
    <property type="entry name" value="GAF"/>
</dbReference>
<gene>
    <name evidence="6" type="primary">PHY</name>
</gene>
<dbReference type="EMBL" id="KT013284">
    <property type="protein sequence ID" value="AKT76080.1"/>
    <property type="molecule type" value="mRNA"/>
</dbReference>
<dbReference type="Gene3D" id="3.30.450.270">
    <property type="match status" value="1"/>
</dbReference>
<dbReference type="GO" id="GO:0006355">
    <property type="term" value="P:regulation of DNA-templated transcription"/>
    <property type="evidence" value="ECO:0007669"/>
    <property type="project" value="InterPro"/>
</dbReference>
<protein>
    <submittedName>
        <fullName evidence="6">Phytochrome</fullName>
    </submittedName>
</protein>
<dbReference type="Pfam" id="PF00360">
    <property type="entry name" value="PHY"/>
    <property type="match status" value="1"/>
</dbReference>
<feature type="non-terminal residue" evidence="6">
    <location>
        <position position="1"/>
    </location>
</feature>
<accession>A0A0K1H4P8</accession>